<evidence type="ECO:0000256" key="1">
    <source>
        <dbReference type="SAM" id="MobiDB-lite"/>
    </source>
</evidence>
<comment type="caution">
    <text evidence="2">The sequence shown here is derived from an EMBL/GenBank/DDBJ whole genome shotgun (WGS) entry which is preliminary data.</text>
</comment>
<sequence>MVTRRRRRRPPRPLRRTGAVAGWCLLVVATTVVAAGVWTAADALRVRDQLTDAAALVPQLEEQVRAGDLDAVTENVAALRSVSAAAVRTTHAPHWDLFSRLPGVGPDVAAVRTLTDVVAELADGALPRLPDVVAAVSPASLAPVDGRVDVAAVAEQAPHVVAADDSVLRALATLATIDRDGLLPQVTDAADRLEGELTQLRTSTATAARAVRLLPAMLGADGPRQYLLVVQNNAEPRALGGIAGSVVLLRTEDGRVEIVEQRAGNTLTFPTSPLPLEPVETALFGDQVGRYLINATSTPDFPRAAELAASAWRAETGTTVDGVLSVDPVALAAVLGATGPVTTSTGVTLDSDNAAAYLLNQIYLDEPDPAGQDLFFTDAASAVFDALSSGAGDAGGLLTSLVAATDAHRLLLWSSHPVEQEALAGTVLAGELRGDLGGAPVVGVALNDGSGAKVGYYLDVRPTVTVLECRPDGSQRLGVSVALRSDVPDPATLPEYVTGGGVFVPEGMTRTNVLVYAPTAGRVLTAGSDGGETAVLSQSHDGLAVVSQTVDLMPGESRTLEYELLSGPDLRAAPHLRLTPGPRASQGVVEPGCAEETR</sequence>
<dbReference type="Pfam" id="PF13196">
    <property type="entry name" value="DUF4012"/>
    <property type="match status" value="1"/>
</dbReference>
<protein>
    <submittedName>
        <fullName evidence="2">Uncharacterized protein</fullName>
    </submittedName>
</protein>
<name>A0A2U1ZYD5_9MICO</name>
<organism evidence="2 3">
    <name type="scientific">Serinibacter arcticus</name>
    <dbReference type="NCBI Taxonomy" id="1655435"/>
    <lineage>
        <taxon>Bacteria</taxon>
        <taxon>Bacillati</taxon>
        <taxon>Actinomycetota</taxon>
        <taxon>Actinomycetes</taxon>
        <taxon>Micrococcales</taxon>
        <taxon>Beutenbergiaceae</taxon>
        <taxon>Serinibacter</taxon>
    </lineage>
</organism>
<dbReference type="RefSeq" id="WP_109230315.1">
    <property type="nucleotide sequence ID" value="NZ_PYHR01000002.1"/>
</dbReference>
<dbReference type="EMBL" id="PYHR01000002">
    <property type="protein sequence ID" value="PWD51932.1"/>
    <property type="molecule type" value="Genomic_DNA"/>
</dbReference>
<reference evidence="2 3" key="1">
    <citation type="submission" date="2018-03" db="EMBL/GenBank/DDBJ databases">
        <title>Genome assembly of novel Miniimonas species PCH200.</title>
        <authorList>
            <person name="Thakur V."/>
            <person name="Kumar V."/>
            <person name="Singh D."/>
        </authorList>
    </citation>
    <scope>NUCLEOTIDE SEQUENCE [LARGE SCALE GENOMIC DNA]</scope>
    <source>
        <strain evidence="2 3">PCH200</strain>
    </source>
</reference>
<dbReference type="AlphaFoldDB" id="A0A2U1ZYD5"/>
<gene>
    <name evidence="2" type="ORF">C8046_16050</name>
</gene>
<feature type="region of interest" description="Disordered" evidence="1">
    <location>
        <begin position="572"/>
        <end position="598"/>
    </location>
</feature>
<dbReference type="OrthoDB" id="3203519at2"/>
<dbReference type="Proteomes" id="UP000245166">
    <property type="component" value="Unassembled WGS sequence"/>
</dbReference>
<dbReference type="InterPro" id="IPR025101">
    <property type="entry name" value="DUF4012"/>
</dbReference>
<accession>A0A2U1ZYD5</accession>
<evidence type="ECO:0000313" key="2">
    <source>
        <dbReference type="EMBL" id="PWD51932.1"/>
    </source>
</evidence>
<proteinExistence type="predicted"/>
<evidence type="ECO:0000313" key="3">
    <source>
        <dbReference type="Proteomes" id="UP000245166"/>
    </source>
</evidence>
<keyword evidence="3" id="KW-1185">Reference proteome</keyword>